<accession>A0ABP9CUG2</accession>
<reference evidence="3" key="1">
    <citation type="journal article" date="2019" name="Int. J. Syst. Evol. Microbiol.">
        <title>The Global Catalogue of Microorganisms (GCM) 10K type strain sequencing project: providing services to taxonomists for standard genome sequencing and annotation.</title>
        <authorList>
            <consortium name="The Broad Institute Genomics Platform"/>
            <consortium name="The Broad Institute Genome Sequencing Center for Infectious Disease"/>
            <person name="Wu L."/>
            <person name="Ma J."/>
        </authorList>
    </citation>
    <scope>NUCLEOTIDE SEQUENCE [LARGE SCALE GENOMIC DNA]</scope>
    <source>
        <strain evidence="3">JCM 18542</strain>
    </source>
</reference>
<organism evidence="2 3">
    <name type="scientific">Tomitella cavernea</name>
    <dbReference type="NCBI Taxonomy" id="1387982"/>
    <lineage>
        <taxon>Bacteria</taxon>
        <taxon>Bacillati</taxon>
        <taxon>Actinomycetota</taxon>
        <taxon>Actinomycetes</taxon>
        <taxon>Mycobacteriales</taxon>
        <taxon>Tomitella</taxon>
    </lineage>
</organism>
<evidence type="ECO:0000313" key="2">
    <source>
        <dbReference type="EMBL" id="GAA4817931.1"/>
    </source>
</evidence>
<dbReference type="RefSeq" id="WP_200172549.1">
    <property type="nucleotide sequence ID" value="NZ_BAABKQ010000001.1"/>
</dbReference>
<proteinExistence type="predicted"/>
<evidence type="ECO:0000256" key="1">
    <source>
        <dbReference type="SAM" id="MobiDB-lite"/>
    </source>
</evidence>
<name>A0ABP9CUG2_9ACTN</name>
<comment type="caution">
    <text evidence="2">The sequence shown here is derived from an EMBL/GenBank/DDBJ whole genome shotgun (WGS) entry which is preliminary data.</text>
</comment>
<keyword evidence="3" id="KW-1185">Reference proteome</keyword>
<gene>
    <name evidence="2" type="ORF">GCM10023353_26020</name>
</gene>
<dbReference type="EMBL" id="BAABKQ010000001">
    <property type="protein sequence ID" value="GAA4817931.1"/>
    <property type="molecule type" value="Genomic_DNA"/>
</dbReference>
<protein>
    <submittedName>
        <fullName evidence="2">Uncharacterized protein</fullName>
    </submittedName>
</protein>
<feature type="region of interest" description="Disordered" evidence="1">
    <location>
        <begin position="99"/>
        <end position="148"/>
    </location>
</feature>
<evidence type="ECO:0000313" key="3">
    <source>
        <dbReference type="Proteomes" id="UP001500839"/>
    </source>
</evidence>
<sequence length="148" mass="14862">MNESGNGPHDHGDQGGAAQISDEVREALAGFLAAVTPLVAQISPGPAAPESSCTWCPLCALVALSKGQQHPLLTVLGTQGVAMLTALRDLLVDSVRDHDGAAAHAGGGPAQDDRSTDPGGRAEPSASSAPRFEPITVAVDRPGDGDAP</sequence>
<dbReference type="Proteomes" id="UP001500839">
    <property type="component" value="Unassembled WGS sequence"/>
</dbReference>